<evidence type="ECO:0000313" key="1">
    <source>
        <dbReference type="EMBL" id="MEM5453075.1"/>
    </source>
</evidence>
<keyword evidence="2" id="KW-1185">Reference proteome</keyword>
<protein>
    <submittedName>
        <fullName evidence="1">Uncharacterized protein</fullName>
    </submittedName>
</protein>
<organism evidence="1 2">
    <name type="scientific">Paraburkholderia guartelaensis</name>
    <dbReference type="NCBI Taxonomy" id="2546446"/>
    <lineage>
        <taxon>Bacteria</taxon>
        <taxon>Pseudomonadati</taxon>
        <taxon>Pseudomonadota</taxon>
        <taxon>Betaproteobacteria</taxon>
        <taxon>Burkholderiales</taxon>
        <taxon>Burkholderiaceae</taxon>
        <taxon>Paraburkholderia</taxon>
    </lineage>
</organism>
<dbReference type="Proteomes" id="UP001390669">
    <property type="component" value="Unassembled WGS sequence"/>
</dbReference>
<accession>A0ABU9SNZ9</accession>
<dbReference type="RefSeq" id="WP_406954381.1">
    <property type="nucleotide sequence ID" value="NZ_JAYMRW010000031.1"/>
</dbReference>
<proteinExistence type="predicted"/>
<dbReference type="EMBL" id="JAYMRW010000031">
    <property type="protein sequence ID" value="MEM5453075.1"/>
    <property type="molecule type" value="Genomic_DNA"/>
</dbReference>
<name>A0ABU9SNZ9_9BURK</name>
<evidence type="ECO:0000313" key="2">
    <source>
        <dbReference type="Proteomes" id="UP001390669"/>
    </source>
</evidence>
<gene>
    <name evidence="1" type="ORF">VSR33_37450</name>
</gene>
<reference evidence="1 2" key="1">
    <citation type="submission" date="2024-01" db="EMBL/GenBank/DDBJ databases">
        <title>The diversity of rhizobia nodulating Mimosa spp. in eleven states of Brazil covering several biomes is determined by host plant, location, and edaphic factors.</title>
        <authorList>
            <person name="Rouws L."/>
            <person name="Barauna A."/>
            <person name="Beukes C."/>
            <person name="De Faria S.M."/>
            <person name="Gross E."/>
            <person name="Dos Reis Junior F.B."/>
            <person name="Simon M."/>
            <person name="Maluk M."/>
            <person name="Odee D.W."/>
            <person name="Kenicer G."/>
            <person name="Young J.P.W."/>
            <person name="Reis V.M."/>
            <person name="Zilli J."/>
            <person name="James E.K."/>
        </authorList>
    </citation>
    <scope>NUCLEOTIDE SEQUENCE [LARGE SCALE GENOMIC DNA]</scope>
    <source>
        <strain evidence="1 2">JPY164</strain>
    </source>
</reference>
<sequence length="495" mass="53956">MPRDNFNKPVVEELARRVAFTCSNPDCRNQTVGPKTGPEGFVTTGEAAHITAAAPGGPRYDTALTAAERSAFNNGIWLCRNCAALIDRDVEGYPVDKLVQWKKTAETRALLGINKPPTIDAAASVPGRLNVLSARDALSRAGTAMTAIARSLEELDPRFRVTIAHDGSVPSFSIEPVDGPVNVSINLRDNAKTRQQMQRFYEYGERVTLDGKDITFHGTPLLDGLNGETRHVSIANPLNCHAVVKLSVASKKKNELEFLDQGSATLSSGNKGFSCDAQLFGGCLALSVTSDGQRFHVTATPTFERWVGRGIKVLPYFDQLRKIRDAARLGLQVDIVVEVEGQRLAAGHGKLPMTSLGYGLLDFAEEMRVILHQSPIDILMPKELDITADDIDRVHQLAGLRHISVGSTMTATVEPQTEHEVESLQNSLAVSRPTAMRLTQLLDIHAFGGLLSNKQIAVEISEVVMTTRRKNIKVGQSVPVKFRATRSSRVSYIVS</sequence>
<comment type="caution">
    <text evidence="1">The sequence shown here is derived from an EMBL/GenBank/DDBJ whole genome shotgun (WGS) entry which is preliminary data.</text>
</comment>